<dbReference type="RefSeq" id="WP_154363863.1">
    <property type="nucleotide sequence ID" value="NZ_WKJM01000006.1"/>
</dbReference>
<keyword evidence="1" id="KW-0732">Signal</keyword>
<dbReference type="InterPro" id="IPR036426">
    <property type="entry name" value="Bulb-type_lectin_dom_sf"/>
</dbReference>
<name>A0A6L5QEM4_9BURK</name>
<evidence type="ECO:0000313" key="2">
    <source>
        <dbReference type="EMBL" id="MRX08156.1"/>
    </source>
</evidence>
<dbReference type="Proteomes" id="UP000481037">
    <property type="component" value="Unassembled WGS sequence"/>
</dbReference>
<reference evidence="2 3" key="1">
    <citation type="submission" date="2019-11" db="EMBL/GenBank/DDBJ databases">
        <title>Novel species isolated from a subtropical stream in China.</title>
        <authorList>
            <person name="Lu H."/>
        </authorList>
    </citation>
    <scope>NUCLEOTIDE SEQUENCE [LARGE SCALE GENOMIC DNA]</scope>
    <source>
        <strain evidence="2 3">FT25W</strain>
    </source>
</reference>
<organism evidence="2 3">
    <name type="scientific">Duganella alba</name>
    <dbReference type="NCBI Taxonomy" id="2666081"/>
    <lineage>
        <taxon>Bacteria</taxon>
        <taxon>Pseudomonadati</taxon>
        <taxon>Pseudomonadota</taxon>
        <taxon>Betaproteobacteria</taxon>
        <taxon>Burkholderiales</taxon>
        <taxon>Oxalobacteraceae</taxon>
        <taxon>Telluria group</taxon>
        <taxon>Duganella</taxon>
    </lineage>
</organism>
<accession>A0A6L5QEM4</accession>
<dbReference type="AlphaFoldDB" id="A0A6L5QEM4"/>
<proteinExistence type="predicted"/>
<feature type="chain" id="PRO_5026735339" description="DUF1254 domain-containing protein" evidence="1">
    <location>
        <begin position="30"/>
        <end position="553"/>
    </location>
</feature>
<dbReference type="SUPFAM" id="SSF51110">
    <property type="entry name" value="alpha-D-mannose-specific plant lectins"/>
    <property type="match status" value="1"/>
</dbReference>
<sequence length="553" mass="60471">MINSIYNRYSLFRLLALLVLMLGGRAALAQSPPLQVMAAWYGTETRNTAMVNNVPIIDRLRGSISNGILQVPSNMNVLFGGDPYFGVKKVLAVQVLYQGRTYNLRQEEGKNLIFPGVAGQTYLLAPVDSPVEVLGAWYGVEGGSTGNGTVALDKVRKGMVSGNVYVPSNMNEFFGGDPAANKLKRVAVAVRYKGQTLNLRQTEGKALLFPGVEGVDFMIKKEAPLAEIQKFFKPDFYVLKYPDLQEAFGSNAAAAWDHYVKFGAREGRDPAPEISIAALKMRYPYLAELYGDDNAGYIHHYVASPGQFNADPFVTGMADKGLFASPALAYFDVSYYYTKNPEVCSDPDMSIPRGSSNCNGGLLMNVVHITEHYLLKGAAAGYKPNNISNSQAPQSANGKETMRAGDWLGVGEYLISRSGGFIAVMQANADFAVYHRKPGSNPPTNGNYADVHTGFNQPGIPESYFVTMQKDGRLCTYKGTNPSNNKGFVGCSGPEQPPGDYYVHLQSDHNLVYRAGTSMFNDRGYVWDFISTRPSKSIWSKILNPIKVILGCN</sequence>
<dbReference type="Gene3D" id="2.90.10.10">
    <property type="entry name" value="Bulb-type lectin domain"/>
    <property type="match status" value="1"/>
</dbReference>
<evidence type="ECO:0000256" key="1">
    <source>
        <dbReference type="SAM" id="SignalP"/>
    </source>
</evidence>
<keyword evidence="3" id="KW-1185">Reference proteome</keyword>
<protein>
    <recommendedName>
        <fullName evidence="4">DUF1254 domain-containing protein</fullName>
    </recommendedName>
</protein>
<gene>
    <name evidence="2" type="ORF">GJ697_09955</name>
</gene>
<feature type="signal peptide" evidence="1">
    <location>
        <begin position="1"/>
        <end position="29"/>
    </location>
</feature>
<evidence type="ECO:0000313" key="3">
    <source>
        <dbReference type="Proteomes" id="UP000481037"/>
    </source>
</evidence>
<dbReference type="EMBL" id="WKJM01000006">
    <property type="protein sequence ID" value="MRX08156.1"/>
    <property type="molecule type" value="Genomic_DNA"/>
</dbReference>
<evidence type="ECO:0008006" key="4">
    <source>
        <dbReference type="Google" id="ProtNLM"/>
    </source>
</evidence>
<comment type="caution">
    <text evidence="2">The sequence shown here is derived from an EMBL/GenBank/DDBJ whole genome shotgun (WGS) entry which is preliminary data.</text>
</comment>